<evidence type="ECO:0000259" key="5">
    <source>
        <dbReference type="Pfam" id="PF02902"/>
    </source>
</evidence>
<comment type="similarity">
    <text evidence="1">Belongs to the peptidase C48 family.</text>
</comment>
<evidence type="ECO:0000256" key="3">
    <source>
        <dbReference type="ARBA" id="ARBA00022801"/>
    </source>
</evidence>
<keyword evidence="4" id="KW-0788">Thiol protease</keyword>
<organism evidence="6 7">
    <name type="scientific">Meloidogyne enterolobii</name>
    <name type="common">Root-knot nematode worm</name>
    <name type="synonym">Meloidogyne mayaguensis</name>
    <dbReference type="NCBI Taxonomy" id="390850"/>
    <lineage>
        <taxon>Eukaryota</taxon>
        <taxon>Metazoa</taxon>
        <taxon>Ecdysozoa</taxon>
        <taxon>Nematoda</taxon>
        <taxon>Chromadorea</taxon>
        <taxon>Rhabditida</taxon>
        <taxon>Tylenchina</taxon>
        <taxon>Tylenchomorpha</taxon>
        <taxon>Tylenchoidea</taxon>
        <taxon>Meloidogynidae</taxon>
        <taxon>Meloidogyninae</taxon>
        <taxon>Meloidogyne</taxon>
    </lineage>
</organism>
<evidence type="ECO:0000313" key="6">
    <source>
        <dbReference type="EMBL" id="CAD2155827.1"/>
    </source>
</evidence>
<evidence type="ECO:0000313" key="7">
    <source>
        <dbReference type="Proteomes" id="UP000580250"/>
    </source>
</evidence>
<comment type="caution">
    <text evidence="6">The sequence shown here is derived from an EMBL/GenBank/DDBJ whole genome shotgun (WGS) entry which is preliminary data.</text>
</comment>
<dbReference type="PANTHER" id="PTHR12606:SF141">
    <property type="entry name" value="GH15225P-RELATED"/>
    <property type="match status" value="1"/>
</dbReference>
<dbReference type="InterPro" id="IPR003653">
    <property type="entry name" value="Peptidase_C48_C"/>
</dbReference>
<keyword evidence="2" id="KW-0645">Protease</keyword>
<evidence type="ECO:0000256" key="4">
    <source>
        <dbReference type="ARBA" id="ARBA00022807"/>
    </source>
</evidence>
<evidence type="ECO:0000256" key="2">
    <source>
        <dbReference type="ARBA" id="ARBA00022670"/>
    </source>
</evidence>
<reference evidence="6 7" key="1">
    <citation type="submission" date="2020-08" db="EMBL/GenBank/DDBJ databases">
        <authorList>
            <person name="Koutsovoulos G."/>
            <person name="Danchin GJ E."/>
        </authorList>
    </citation>
    <scope>NUCLEOTIDE SEQUENCE [LARGE SCALE GENOMIC DNA]</scope>
</reference>
<dbReference type="PANTHER" id="PTHR12606">
    <property type="entry name" value="SENTRIN/SUMO-SPECIFIC PROTEASE"/>
    <property type="match status" value="1"/>
</dbReference>
<gene>
    <name evidence="6" type="ORF">MENT_LOCUS12021</name>
</gene>
<dbReference type="GO" id="GO:0016926">
    <property type="term" value="P:protein desumoylation"/>
    <property type="evidence" value="ECO:0007669"/>
    <property type="project" value="TreeGrafter"/>
</dbReference>
<dbReference type="Proteomes" id="UP000580250">
    <property type="component" value="Unassembled WGS sequence"/>
</dbReference>
<dbReference type="SUPFAM" id="SSF54001">
    <property type="entry name" value="Cysteine proteinases"/>
    <property type="match status" value="1"/>
</dbReference>
<dbReference type="Pfam" id="PF02902">
    <property type="entry name" value="Peptidase_C48"/>
    <property type="match status" value="1"/>
</dbReference>
<keyword evidence="3" id="KW-0378">Hydrolase</keyword>
<dbReference type="GO" id="GO:0005634">
    <property type="term" value="C:nucleus"/>
    <property type="evidence" value="ECO:0007669"/>
    <property type="project" value="TreeGrafter"/>
</dbReference>
<dbReference type="AlphaFoldDB" id="A0A6V7UEI4"/>
<name>A0A6V7UEI4_MELEN</name>
<proteinExistence type="inferred from homology"/>
<feature type="domain" description="Ubiquitin-like protease family profile" evidence="5">
    <location>
        <begin position="19"/>
        <end position="72"/>
    </location>
</feature>
<evidence type="ECO:0000256" key="1">
    <source>
        <dbReference type="ARBA" id="ARBA00005234"/>
    </source>
</evidence>
<dbReference type="EMBL" id="CAJEWN010000060">
    <property type="protein sequence ID" value="CAD2155827.1"/>
    <property type="molecule type" value="Genomic_DNA"/>
</dbReference>
<dbReference type="InterPro" id="IPR038765">
    <property type="entry name" value="Papain-like_cys_pep_sf"/>
</dbReference>
<dbReference type="GO" id="GO:0006508">
    <property type="term" value="P:proteolysis"/>
    <property type="evidence" value="ECO:0007669"/>
    <property type="project" value="UniProtKB-KW"/>
</dbReference>
<protein>
    <recommendedName>
        <fullName evidence="5">Ubiquitin-like protease family profile domain-containing protein</fullName>
    </recommendedName>
</protein>
<sequence>MAYADIFIFSSQLLQNGYNIGQKNEWTIKIAENIPKQENNYDCGVFTILYAKFIIENKSKHFTQMDIPYYRRWLFKFFSQ</sequence>
<dbReference type="Gene3D" id="3.40.395.10">
    <property type="entry name" value="Adenoviral Proteinase, Chain A"/>
    <property type="match status" value="1"/>
</dbReference>
<accession>A0A6V7UEI4</accession>
<dbReference type="OrthoDB" id="1939479at2759"/>
<dbReference type="GO" id="GO:0016929">
    <property type="term" value="F:deSUMOylase activity"/>
    <property type="evidence" value="ECO:0007669"/>
    <property type="project" value="TreeGrafter"/>
</dbReference>